<dbReference type="Gene3D" id="3.30.565.10">
    <property type="entry name" value="Histidine kinase-like ATPase, C-terminal domain"/>
    <property type="match status" value="1"/>
</dbReference>
<gene>
    <name evidence="15" type="ORF">Rhe02_75990</name>
</gene>
<dbReference type="PANTHER" id="PTHR45436:SF5">
    <property type="entry name" value="SENSOR HISTIDINE KINASE TRCS"/>
    <property type="match status" value="1"/>
</dbReference>
<evidence type="ECO:0000256" key="4">
    <source>
        <dbReference type="ARBA" id="ARBA00012438"/>
    </source>
</evidence>
<dbReference type="InterPro" id="IPR005467">
    <property type="entry name" value="His_kinase_dom"/>
</dbReference>
<keyword evidence="16" id="KW-1185">Reference proteome</keyword>
<name>A0A8J3QH53_9ACTN</name>
<dbReference type="InterPro" id="IPR036097">
    <property type="entry name" value="HisK_dim/P_sf"/>
</dbReference>
<dbReference type="PROSITE" id="PS50109">
    <property type="entry name" value="HIS_KIN"/>
    <property type="match status" value="1"/>
</dbReference>
<evidence type="ECO:0000256" key="10">
    <source>
        <dbReference type="ARBA" id="ARBA00023012"/>
    </source>
</evidence>
<evidence type="ECO:0000259" key="13">
    <source>
        <dbReference type="PROSITE" id="PS50109"/>
    </source>
</evidence>
<proteinExistence type="predicted"/>
<evidence type="ECO:0000256" key="2">
    <source>
        <dbReference type="ARBA" id="ARBA00001968"/>
    </source>
</evidence>
<dbReference type="CDD" id="cd06225">
    <property type="entry name" value="HAMP"/>
    <property type="match status" value="1"/>
</dbReference>
<dbReference type="PRINTS" id="PR00344">
    <property type="entry name" value="BCTRLSENSOR"/>
</dbReference>
<dbReference type="InterPro" id="IPR003594">
    <property type="entry name" value="HATPase_dom"/>
</dbReference>
<accession>A0A8J3QH53</accession>
<dbReference type="RefSeq" id="WP_203913264.1">
    <property type="nucleotide sequence ID" value="NZ_BONY01000070.1"/>
</dbReference>
<dbReference type="GO" id="GO:0000155">
    <property type="term" value="F:phosphorelay sensor kinase activity"/>
    <property type="evidence" value="ECO:0007669"/>
    <property type="project" value="InterPro"/>
</dbReference>
<organism evidence="15 16">
    <name type="scientific">Rhizocola hellebori</name>
    <dbReference type="NCBI Taxonomy" id="1392758"/>
    <lineage>
        <taxon>Bacteria</taxon>
        <taxon>Bacillati</taxon>
        <taxon>Actinomycetota</taxon>
        <taxon>Actinomycetes</taxon>
        <taxon>Micromonosporales</taxon>
        <taxon>Micromonosporaceae</taxon>
        <taxon>Rhizocola</taxon>
    </lineage>
</organism>
<dbReference type="Gene3D" id="1.10.287.130">
    <property type="match status" value="1"/>
</dbReference>
<dbReference type="InterPro" id="IPR003661">
    <property type="entry name" value="HisK_dim/P_dom"/>
</dbReference>
<comment type="cofactor">
    <cofactor evidence="2">
        <name>a divalent metal cation</name>
        <dbReference type="ChEBI" id="CHEBI:60240"/>
    </cofactor>
</comment>
<dbReference type="InterPro" id="IPR003660">
    <property type="entry name" value="HAMP_dom"/>
</dbReference>
<keyword evidence="6" id="KW-0808">Transferase</keyword>
<keyword evidence="8 15" id="KW-0418">Kinase</keyword>
<dbReference type="SMART" id="SM00304">
    <property type="entry name" value="HAMP"/>
    <property type="match status" value="1"/>
</dbReference>
<evidence type="ECO:0000259" key="14">
    <source>
        <dbReference type="PROSITE" id="PS50885"/>
    </source>
</evidence>
<dbReference type="EMBL" id="BONY01000070">
    <property type="protein sequence ID" value="GIH09532.1"/>
    <property type="molecule type" value="Genomic_DNA"/>
</dbReference>
<dbReference type="Pfam" id="PF00672">
    <property type="entry name" value="HAMP"/>
    <property type="match status" value="1"/>
</dbReference>
<evidence type="ECO:0000256" key="7">
    <source>
        <dbReference type="ARBA" id="ARBA00022692"/>
    </source>
</evidence>
<keyword evidence="5" id="KW-0597">Phosphoprotein</keyword>
<evidence type="ECO:0000256" key="8">
    <source>
        <dbReference type="ARBA" id="ARBA00022777"/>
    </source>
</evidence>
<dbReference type="SUPFAM" id="SSF55874">
    <property type="entry name" value="ATPase domain of HSP90 chaperone/DNA topoisomerase II/histidine kinase"/>
    <property type="match status" value="1"/>
</dbReference>
<keyword evidence="10" id="KW-0902">Two-component regulatory system</keyword>
<dbReference type="CDD" id="cd00075">
    <property type="entry name" value="HATPase"/>
    <property type="match status" value="1"/>
</dbReference>
<evidence type="ECO:0000313" key="16">
    <source>
        <dbReference type="Proteomes" id="UP000612899"/>
    </source>
</evidence>
<dbReference type="CDD" id="cd00082">
    <property type="entry name" value="HisKA"/>
    <property type="match status" value="1"/>
</dbReference>
<dbReference type="EC" id="2.7.13.3" evidence="4"/>
<dbReference type="SMART" id="SM00388">
    <property type="entry name" value="HisKA"/>
    <property type="match status" value="1"/>
</dbReference>
<dbReference type="AlphaFoldDB" id="A0A8J3QH53"/>
<feature type="transmembrane region" description="Helical" evidence="12">
    <location>
        <begin position="164"/>
        <end position="187"/>
    </location>
</feature>
<dbReference type="PANTHER" id="PTHR45436">
    <property type="entry name" value="SENSOR HISTIDINE KINASE YKOH"/>
    <property type="match status" value="1"/>
</dbReference>
<dbReference type="GO" id="GO:0005509">
    <property type="term" value="F:calcium ion binding"/>
    <property type="evidence" value="ECO:0007669"/>
    <property type="project" value="UniProtKB-ARBA"/>
</dbReference>
<evidence type="ECO:0000256" key="1">
    <source>
        <dbReference type="ARBA" id="ARBA00000085"/>
    </source>
</evidence>
<dbReference type="FunFam" id="1.10.287.130:FF:000001">
    <property type="entry name" value="Two-component sensor histidine kinase"/>
    <property type="match status" value="1"/>
</dbReference>
<evidence type="ECO:0000256" key="11">
    <source>
        <dbReference type="ARBA" id="ARBA00023136"/>
    </source>
</evidence>
<dbReference type="InterPro" id="IPR050428">
    <property type="entry name" value="TCS_sensor_his_kinase"/>
</dbReference>
<dbReference type="Pfam" id="PF00512">
    <property type="entry name" value="HisKA"/>
    <property type="match status" value="1"/>
</dbReference>
<dbReference type="GO" id="GO:0005886">
    <property type="term" value="C:plasma membrane"/>
    <property type="evidence" value="ECO:0007669"/>
    <property type="project" value="UniProtKB-SubCell"/>
</dbReference>
<comment type="caution">
    <text evidence="15">The sequence shown here is derived from an EMBL/GenBank/DDBJ whole genome shotgun (WGS) entry which is preliminary data.</text>
</comment>
<dbReference type="PROSITE" id="PS50885">
    <property type="entry name" value="HAMP"/>
    <property type="match status" value="1"/>
</dbReference>
<evidence type="ECO:0000256" key="9">
    <source>
        <dbReference type="ARBA" id="ARBA00022989"/>
    </source>
</evidence>
<reference evidence="15" key="1">
    <citation type="submission" date="2021-01" db="EMBL/GenBank/DDBJ databases">
        <title>Whole genome shotgun sequence of Rhizocola hellebori NBRC 109834.</title>
        <authorList>
            <person name="Komaki H."/>
            <person name="Tamura T."/>
        </authorList>
    </citation>
    <scope>NUCLEOTIDE SEQUENCE</scope>
    <source>
        <strain evidence="15">NBRC 109834</strain>
    </source>
</reference>
<dbReference type="SMART" id="SM00387">
    <property type="entry name" value="HATPase_c"/>
    <property type="match status" value="1"/>
</dbReference>
<dbReference type="InterPro" id="IPR004358">
    <property type="entry name" value="Sig_transdc_His_kin-like_C"/>
</dbReference>
<evidence type="ECO:0000313" key="15">
    <source>
        <dbReference type="EMBL" id="GIH09532.1"/>
    </source>
</evidence>
<evidence type="ECO:0000256" key="6">
    <source>
        <dbReference type="ARBA" id="ARBA00022679"/>
    </source>
</evidence>
<dbReference type="InterPro" id="IPR036890">
    <property type="entry name" value="HATPase_C_sf"/>
</dbReference>
<keyword evidence="11 12" id="KW-0472">Membrane</keyword>
<dbReference type="Gene3D" id="6.10.340.10">
    <property type="match status" value="1"/>
</dbReference>
<evidence type="ECO:0000256" key="3">
    <source>
        <dbReference type="ARBA" id="ARBA00004236"/>
    </source>
</evidence>
<feature type="domain" description="HAMP" evidence="14">
    <location>
        <begin position="188"/>
        <end position="243"/>
    </location>
</feature>
<comment type="catalytic activity">
    <reaction evidence="1">
        <text>ATP + protein L-histidine = ADP + protein N-phospho-L-histidine.</text>
        <dbReference type="EC" id="2.7.13.3"/>
    </reaction>
</comment>
<feature type="domain" description="Histidine kinase" evidence="13">
    <location>
        <begin position="251"/>
        <end position="465"/>
    </location>
</feature>
<comment type="subcellular location">
    <subcellularLocation>
        <location evidence="3">Cell membrane</location>
    </subcellularLocation>
</comment>
<dbReference type="Proteomes" id="UP000612899">
    <property type="component" value="Unassembled WGS sequence"/>
</dbReference>
<sequence length="465" mass="49869">MKAPRRWSLRARLLAGVLTLVAAGFTCAGVASVKLLGNYLTDRVDEQLRIAQQELVDAPLQQVIDASGRARVLSVLDGYVVQWRDPSGVLEYSISGPGQEGAPKLPTLDEATVKKLAGKPFHARNAGDYHDAGFRVLITERPDGQGSLVISYDFTETARTMGQFVVIELAVMMTVLSLSALLGVAMVRVGLRPLTEVEQTAEEIIAGGDLSRRVPELAAPGTEMGRLSSTLNTMLAEIEGSVSRLRRFVGDASHELRTPVTGIRGLAELYRQGAVTEPAEVAALVARIESEATRMGVLVEDLLLLARLDEERLLRSERVDLVPIVAEAIEGHPIDLELVGDEEPIVMGDEDRLHQVVTNLVTNALTHTASGTPITVRVGVDAGKVLLEVVDHGVGIPPEHVKRIFERFYRIDPARVRDHERSPATGAGLGLSIVAGIVTAHGGTVSIAQTSGGGATFRVELPLSE</sequence>
<keyword evidence="7 12" id="KW-0812">Transmembrane</keyword>
<evidence type="ECO:0000256" key="5">
    <source>
        <dbReference type="ARBA" id="ARBA00022553"/>
    </source>
</evidence>
<protein>
    <recommendedName>
        <fullName evidence="4">histidine kinase</fullName>
        <ecNumber evidence="4">2.7.13.3</ecNumber>
    </recommendedName>
</protein>
<dbReference type="SUPFAM" id="SSF47384">
    <property type="entry name" value="Homodimeric domain of signal transducing histidine kinase"/>
    <property type="match status" value="1"/>
</dbReference>
<keyword evidence="9 12" id="KW-1133">Transmembrane helix</keyword>
<dbReference type="FunFam" id="3.30.565.10:FF:000006">
    <property type="entry name" value="Sensor histidine kinase WalK"/>
    <property type="match status" value="1"/>
</dbReference>
<evidence type="ECO:0000256" key="12">
    <source>
        <dbReference type="SAM" id="Phobius"/>
    </source>
</evidence>
<dbReference type="Pfam" id="PF02518">
    <property type="entry name" value="HATPase_c"/>
    <property type="match status" value="1"/>
</dbReference>